<dbReference type="AlphaFoldDB" id="A0A426FF51"/>
<name>A0A426FF51_BIBTR</name>
<evidence type="ECO:0000256" key="4">
    <source>
        <dbReference type="ARBA" id="ARBA00022692"/>
    </source>
</evidence>
<keyword evidence="3 7" id="KW-1134">Transmembrane beta strand</keyword>
<keyword evidence="6 7" id="KW-0998">Cell outer membrane</keyword>
<dbReference type="InterPro" id="IPR012910">
    <property type="entry name" value="Plug_dom"/>
</dbReference>
<dbReference type="InterPro" id="IPR039426">
    <property type="entry name" value="TonB-dep_rcpt-like"/>
</dbReference>
<feature type="domain" description="TonB-dependent receptor plug" evidence="9">
    <location>
        <begin position="48"/>
        <end position="175"/>
    </location>
</feature>
<dbReference type="GO" id="GO:0009279">
    <property type="term" value="C:cell outer membrane"/>
    <property type="evidence" value="ECO:0007669"/>
    <property type="project" value="UniProtKB-SubCell"/>
</dbReference>
<comment type="subcellular location">
    <subcellularLocation>
        <location evidence="1 7">Cell outer membrane</location>
        <topology evidence="1 7">Multi-pass membrane protein</topology>
    </subcellularLocation>
</comment>
<evidence type="ECO:0000256" key="5">
    <source>
        <dbReference type="ARBA" id="ARBA00023136"/>
    </source>
</evidence>
<dbReference type="EMBL" id="RRUC01000050">
    <property type="protein sequence ID" value="RRN00488.1"/>
    <property type="molecule type" value="Genomic_DNA"/>
</dbReference>
<keyword evidence="8" id="KW-0732">Signal</keyword>
<dbReference type="PROSITE" id="PS52016">
    <property type="entry name" value="TONB_DEPENDENT_REC_3"/>
    <property type="match status" value="1"/>
</dbReference>
<comment type="caution">
    <text evidence="10">The sequence shown here is derived from an EMBL/GenBank/DDBJ whole genome shotgun (WGS) entry which is preliminary data.</text>
</comment>
<keyword evidence="2 7" id="KW-0813">Transport</keyword>
<keyword evidence="4 7" id="KW-0812">Transmembrane</keyword>
<evidence type="ECO:0000313" key="10">
    <source>
        <dbReference type="EMBL" id="RRN00488.1"/>
    </source>
</evidence>
<dbReference type="InterPro" id="IPR036942">
    <property type="entry name" value="Beta-barrel_TonB_sf"/>
</dbReference>
<feature type="signal peptide" evidence="8">
    <location>
        <begin position="1"/>
        <end position="24"/>
    </location>
</feature>
<dbReference type="Proteomes" id="UP000276010">
    <property type="component" value="Unassembled WGS sequence"/>
</dbReference>
<protein>
    <submittedName>
        <fullName evidence="10">TonB-dependent receptor</fullName>
    </submittedName>
</protein>
<dbReference type="Pfam" id="PF07715">
    <property type="entry name" value="Plug"/>
    <property type="match status" value="1"/>
</dbReference>
<dbReference type="Gene3D" id="2.40.170.20">
    <property type="entry name" value="TonB-dependent receptor, beta-barrel domain"/>
    <property type="match status" value="1"/>
</dbReference>
<accession>A0A426FF51</accession>
<dbReference type="RefSeq" id="WP_125135426.1">
    <property type="nucleotide sequence ID" value="NZ_RRUC01000050.1"/>
</dbReference>
<gene>
    <name evidence="10" type="ORF">EIM44_11535</name>
</gene>
<evidence type="ECO:0000256" key="3">
    <source>
        <dbReference type="ARBA" id="ARBA00022452"/>
    </source>
</evidence>
<organism evidence="10 11">
    <name type="scientific">Bibersteinia trehalosi</name>
    <name type="common">Pasteurella trehalosi</name>
    <dbReference type="NCBI Taxonomy" id="47735"/>
    <lineage>
        <taxon>Bacteria</taxon>
        <taxon>Pseudomonadati</taxon>
        <taxon>Pseudomonadota</taxon>
        <taxon>Gammaproteobacteria</taxon>
        <taxon>Pasteurellales</taxon>
        <taxon>Pasteurellaceae</taxon>
        <taxon>Bibersteinia</taxon>
    </lineage>
</organism>
<dbReference type="Gene3D" id="2.170.130.10">
    <property type="entry name" value="TonB-dependent receptor, plug domain"/>
    <property type="match status" value="1"/>
</dbReference>
<keyword evidence="10" id="KW-0675">Receptor</keyword>
<sequence length="837" mass="95786">MKKTKLALLVAGVTLGYYPFNLLAQESETVEFLDEVLVRATSFSQQIGTQQITEEQIKRRPTTNGNITELLKSNPNVAFSNLAGTSLNAGEIKPEEVSFHGEKFYNNNFTIDGISNNDNLNPAAGNLLNRQNGAEVYELPSEGSQSFWVDTKLLKRVEVFDSNISAKYGNFTGGVVNADIKDPNFEKPEGYISYRTSRGSWAKFHVQEKDVEDFYNAKRYDFQPDFTKQTYGISVSQPLNDNFALLFAYNRNQSDIKYVHPYLYLTDNPAGLVTETQKRLSENYLLKGVYLADNGDVWKATFMYSPHKSTSYKPNVMNGGYTNTGGGYSFNLNWEKQFESFKMNTAFAYKAVGNEIEHDADVYRRYVSTGADGGAINWRSNATGKALYGGFGTYETEKKTYTLKQDISFNEFDWAGLSHKVILGWSAELAQAQYKRNHEAWQYYYTSANIACSGMNECIEGEQYATSAQAYAGKHVKVNDSSYAAYLEDQMKWKNVDLNVGLRLDYNQYLKNLNLAPRISFNYDVFANEKTNLFAGYNRYYANSMLAYKLREGIGNTDRWYRNENTGYQWVYRSSTSSHKSATSDLKTPYSDEYVLGAGQKFAGMEAVLKWVHRKGRNQFSREVKDGYYTLANKGWSKNDTVTLTLKDIAGYEWKYAKLGVDFSVRYNRNKTNNSNYDATQSYFDNQYAVYNGQLIYANDLPSRDFNNKWAASLEFNTEFPSLNLNWGQRITYVGRFSRIAAKSSSINCQYETNKAICGDLYGQDIDATEYEDLKNGTQFIFDWRFVYKQPTFRSQYIELTLDVNNVFNTVAKVQNSSNTIYYKMGRNFWLGASYNW</sequence>
<evidence type="ECO:0000256" key="2">
    <source>
        <dbReference type="ARBA" id="ARBA00022448"/>
    </source>
</evidence>
<evidence type="ECO:0000256" key="1">
    <source>
        <dbReference type="ARBA" id="ARBA00004571"/>
    </source>
</evidence>
<dbReference type="InterPro" id="IPR037066">
    <property type="entry name" value="Plug_dom_sf"/>
</dbReference>
<dbReference type="SUPFAM" id="SSF56935">
    <property type="entry name" value="Porins"/>
    <property type="match status" value="1"/>
</dbReference>
<keyword evidence="5 7" id="KW-0472">Membrane</keyword>
<evidence type="ECO:0000256" key="8">
    <source>
        <dbReference type="SAM" id="SignalP"/>
    </source>
</evidence>
<proteinExistence type="inferred from homology"/>
<comment type="similarity">
    <text evidence="7">Belongs to the TonB-dependent receptor family.</text>
</comment>
<evidence type="ECO:0000256" key="6">
    <source>
        <dbReference type="ARBA" id="ARBA00023237"/>
    </source>
</evidence>
<evidence type="ECO:0000259" key="9">
    <source>
        <dbReference type="Pfam" id="PF07715"/>
    </source>
</evidence>
<evidence type="ECO:0000256" key="7">
    <source>
        <dbReference type="PROSITE-ProRule" id="PRU01360"/>
    </source>
</evidence>
<reference evidence="10 11" key="1">
    <citation type="submission" date="2018-11" db="EMBL/GenBank/DDBJ databases">
        <title>Whole genome sequence of Bibersteinia trehalosi strain OADDL-BT1 an multidrug resistant pathogen isolate.</title>
        <authorList>
            <person name="Couger M."/>
            <person name="Ramachandran A."/>
        </authorList>
    </citation>
    <scope>NUCLEOTIDE SEQUENCE [LARGE SCALE GENOMIC DNA]</scope>
    <source>
        <strain evidence="10 11">OADDL-BT1</strain>
    </source>
</reference>
<feature type="chain" id="PRO_5019352626" evidence="8">
    <location>
        <begin position="25"/>
        <end position="837"/>
    </location>
</feature>
<evidence type="ECO:0000313" key="11">
    <source>
        <dbReference type="Proteomes" id="UP000276010"/>
    </source>
</evidence>